<evidence type="ECO:0000313" key="4">
    <source>
        <dbReference type="EMBL" id="EET59966.1"/>
    </source>
</evidence>
<protein>
    <submittedName>
        <fullName evidence="4">Methyltransferase domain protein</fullName>
    </submittedName>
</protein>
<comment type="caution">
    <text evidence="4">The sequence shown here is derived from an EMBL/GenBank/DDBJ whole genome shotgun (WGS) entry which is preliminary data.</text>
</comment>
<organism evidence="4 5">
    <name type="scientific">Marvinbryantia formatexigens DSM 14469</name>
    <dbReference type="NCBI Taxonomy" id="478749"/>
    <lineage>
        <taxon>Bacteria</taxon>
        <taxon>Bacillati</taxon>
        <taxon>Bacillota</taxon>
        <taxon>Clostridia</taxon>
        <taxon>Lachnospirales</taxon>
        <taxon>Lachnospiraceae</taxon>
        <taxon>Marvinbryantia</taxon>
    </lineage>
</organism>
<accession>C6LHH9</accession>
<dbReference type="EMBL" id="ACCL02000014">
    <property type="protein sequence ID" value="EET59966.1"/>
    <property type="molecule type" value="Genomic_DNA"/>
</dbReference>
<dbReference type="CDD" id="cd02440">
    <property type="entry name" value="AdoMet_MTases"/>
    <property type="match status" value="1"/>
</dbReference>
<dbReference type="GO" id="GO:0008168">
    <property type="term" value="F:methyltransferase activity"/>
    <property type="evidence" value="ECO:0007669"/>
    <property type="project" value="UniProtKB-KW"/>
</dbReference>
<dbReference type="Gene3D" id="3.40.50.150">
    <property type="entry name" value="Vaccinia Virus protein VP39"/>
    <property type="match status" value="1"/>
</dbReference>
<reference evidence="4" key="1">
    <citation type="submission" date="2009-07" db="EMBL/GenBank/DDBJ databases">
        <authorList>
            <person name="Weinstock G."/>
            <person name="Sodergren E."/>
            <person name="Clifton S."/>
            <person name="Fulton L."/>
            <person name="Fulton B."/>
            <person name="Courtney L."/>
            <person name="Fronick C."/>
            <person name="Harrison M."/>
            <person name="Strong C."/>
            <person name="Farmer C."/>
            <person name="Delahaunty K."/>
            <person name="Markovic C."/>
            <person name="Hall O."/>
            <person name="Minx P."/>
            <person name="Tomlinson C."/>
            <person name="Mitreva M."/>
            <person name="Nelson J."/>
            <person name="Hou S."/>
            <person name="Wollam A."/>
            <person name="Pepin K.H."/>
            <person name="Johnson M."/>
            <person name="Bhonagiri V."/>
            <person name="Nash W.E."/>
            <person name="Warren W."/>
            <person name="Chinwalla A."/>
            <person name="Mardis E.R."/>
            <person name="Wilson R.K."/>
        </authorList>
    </citation>
    <scope>NUCLEOTIDE SEQUENCE [LARGE SCALE GENOMIC DNA]</scope>
    <source>
        <strain evidence="4">DSM 14469</strain>
    </source>
</reference>
<dbReference type="SUPFAM" id="SSF53335">
    <property type="entry name" value="S-adenosyl-L-methionine-dependent methyltransferases"/>
    <property type="match status" value="1"/>
</dbReference>
<evidence type="ECO:0000259" key="3">
    <source>
        <dbReference type="Pfam" id="PF13649"/>
    </source>
</evidence>
<sequence>MNQNWNAEKYSSDFSFVHEYGNDVISLIDLKNARSVLDLGCGNGALSKVLAEKGLIVTGMDASEDMLAVARKNCPGIRFHRADATDFTLEESVDAVFSNAVFHWIDKSRQEDMMRCVYQALNDGGQFVFEMGGIGNNRLIHTALAQEFTKLGYTYTMPFYFPSIGEYAAMLEKTGFTVRCAVLFDRPTRLNGADGLTDWIKMFVKNPFVNVTEDDRQVILKKAVSALAPALFKDGVWYSDYVRLRMKAVKENTGNSILV</sequence>
<dbReference type="eggNOG" id="COG4106">
    <property type="taxonomic scope" value="Bacteria"/>
</dbReference>
<keyword evidence="1 4" id="KW-0489">Methyltransferase</keyword>
<keyword evidence="5" id="KW-1185">Reference proteome</keyword>
<keyword evidence="2" id="KW-0808">Transferase</keyword>
<dbReference type="PANTHER" id="PTHR43861:SF1">
    <property type="entry name" value="TRANS-ACONITATE 2-METHYLTRANSFERASE"/>
    <property type="match status" value="1"/>
</dbReference>
<dbReference type="InterPro" id="IPR041698">
    <property type="entry name" value="Methyltransf_25"/>
</dbReference>
<proteinExistence type="predicted"/>
<evidence type="ECO:0000313" key="5">
    <source>
        <dbReference type="Proteomes" id="UP000005561"/>
    </source>
</evidence>
<name>C6LHH9_9FIRM</name>
<feature type="domain" description="Methyltransferase" evidence="3">
    <location>
        <begin position="36"/>
        <end position="125"/>
    </location>
</feature>
<dbReference type="OrthoDB" id="9777497at2"/>
<dbReference type="Proteomes" id="UP000005561">
    <property type="component" value="Unassembled WGS sequence"/>
</dbReference>
<gene>
    <name evidence="4" type="ORF">BRYFOR_08090</name>
</gene>
<dbReference type="InterPro" id="IPR029063">
    <property type="entry name" value="SAM-dependent_MTases_sf"/>
</dbReference>
<dbReference type="Pfam" id="PF13649">
    <property type="entry name" value="Methyltransf_25"/>
    <property type="match status" value="1"/>
</dbReference>
<evidence type="ECO:0000256" key="1">
    <source>
        <dbReference type="ARBA" id="ARBA00022603"/>
    </source>
</evidence>
<evidence type="ECO:0000256" key="2">
    <source>
        <dbReference type="ARBA" id="ARBA00022679"/>
    </source>
</evidence>
<dbReference type="AlphaFoldDB" id="C6LHH9"/>
<dbReference type="GO" id="GO:0032259">
    <property type="term" value="P:methylation"/>
    <property type="evidence" value="ECO:0007669"/>
    <property type="project" value="UniProtKB-KW"/>
</dbReference>
<dbReference type="PANTHER" id="PTHR43861">
    <property type="entry name" value="TRANS-ACONITATE 2-METHYLTRANSFERASE-RELATED"/>
    <property type="match status" value="1"/>
</dbReference>
<dbReference type="STRING" id="168384.SAMN05660368_00689"/>
<dbReference type="RefSeq" id="WP_006862876.1">
    <property type="nucleotide sequence ID" value="NZ_ACCL02000014.1"/>
</dbReference>